<comment type="caution">
    <text evidence="1">The sequence shown here is derived from an EMBL/GenBank/DDBJ whole genome shotgun (WGS) entry which is preliminary data.</text>
</comment>
<dbReference type="EMBL" id="SNRY01006196">
    <property type="protein sequence ID" value="KAA6313137.1"/>
    <property type="molecule type" value="Genomic_DNA"/>
</dbReference>
<sequence length="39" mass="4303">ELILKVTIDKKNTSLTIVATKSFEVTNAGAKNIRNAERD</sequence>
<proteinExistence type="predicted"/>
<feature type="non-terminal residue" evidence="1">
    <location>
        <position position="1"/>
    </location>
</feature>
<accession>A0A5J4PU47</accession>
<name>A0A5J4PU47_9ZZZZ</name>
<organism evidence="1">
    <name type="scientific">termite gut metagenome</name>
    <dbReference type="NCBI Taxonomy" id="433724"/>
    <lineage>
        <taxon>unclassified sequences</taxon>
        <taxon>metagenomes</taxon>
        <taxon>organismal metagenomes</taxon>
    </lineage>
</organism>
<gene>
    <name evidence="1" type="ORF">EZS27_036044</name>
</gene>
<reference evidence="1" key="1">
    <citation type="submission" date="2019-03" db="EMBL/GenBank/DDBJ databases">
        <title>Single cell metagenomics reveals metabolic interactions within the superorganism composed of flagellate Streblomastix strix and complex community of Bacteroidetes bacteria on its surface.</title>
        <authorList>
            <person name="Treitli S.C."/>
            <person name="Kolisko M."/>
            <person name="Husnik F."/>
            <person name="Keeling P."/>
            <person name="Hampl V."/>
        </authorList>
    </citation>
    <scope>NUCLEOTIDE SEQUENCE</scope>
    <source>
        <strain evidence="1">STM</strain>
    </source>
</reference>
<dbReference type="AlphaFoldDB" id="A0A5J4PU47"/>
<evidence type="ECO:0000313" key="1">
    <source>
        <dbReference type="EMBL" id="KAA6313137.1"/>
    </source>
</evidence>
<protein>
    <submittedName>
        <fullName evidence="1">Uncharacterized protein</fullName>
    </submittedName>
</protein>